<dbReference type="EMBL" id="CAACVG010003061">
    <property type="protein sequence ID" value="VEN37140.1"/>
    <property type="molecule type" value="Genomic_DNA"/>
</dbReference>
<keyword evidence="1" id="KW-0175">Coiled coil</keyword>
<reference evidence="3 4" key="1">
    <citation type="submission" date="2019-01" db="EMBL/GenBank/DDBJ databases">
        <authorList>
            <person name="Sayadi A."/>
        </authorList>
    </citation>
    <scope>NUCLEOTIDE SEQUENCE [LARGE SCALE GENOMIC DNA]</scope>
</reference>
<protein>
    <recommendedName>
        <fullName evidence="5">Protein CIP2A</fullName>
    </recommendedName>
</protein>
<gene>
    <name evidence="3" type="ORF">CALMAC_LOCUS2494</name>
</gene>
<accession>A0A653BP38</accession>
<feature type="compositionally biased region" description="Low complexity" evidence="2">
    <location>
        <begin position="1"/>
        <end position="16"/>
    </location>
</feature>
<feature type="region of interest" description="Disordered" evidence="2">
    <location>
        <begin position="1"/>
        <end position="21"/>
    </location>
</feature>
<sequence length="825" mass="93391">MDTRNTTSRSTSGNPSDSSVVLSKNLPMKTIIEAINEYLKSRTENSTSLIKKFLQAYSVTIDVSIFDPDREYVAQFYVSLYELLSKLESHSQMIWDCVDVLSNASRSCVAREALINTYQFGPLLARFLGDELTSTKRKTLLKLMQELTCGIKLTWQIPNLSYLITTLTKWIEDKEQDEEIVCLSLGVLVNLCYKNLPAIYTFTRCVDSKKFLRFCLPLRGPLVEVHVCKLMIIIDSSQNETQKKTLLKLIEPTFNSIEDALKRNDPVMLRLVIDFFIDVIGNNNAVIFKEYKNYVHKIDHFLKIIVNKTSNPEVTPPIEHDPGCIMHILKLIYTIITNDVSNLSSIYKATTELALKWINPQETSFQALTLITTIALKIANSDESENHKILKLLSVKLPQFLMMLESESHPSSIDSCKRLGVLLQLMRVLLRSPITSDETLAALEDDVLRKVVNPIMSNEFELNGLPKLRMDDNSTTSTEIIDTYVYAVCLVNEVSQKNSACFDFLNVLVSNKTLQCILAQALCGGPTDVKKLVLELAKYHWFPANEIASAMHSYQNMFYGHTPCNNSSPTSNPHGGMGDINYPGMSIMQMETLDDLLKKFKKHVERLETLTPSSSTEGGGDLCSMVGVPTRQLMDLYEYKTASLAQAERAALSTAEAAHERAAHMQHRLAQLAAQADQTMRLLHKAQTALDASRADANRALRESERKQDTIDKLDNSLKETKKELQATLDKMSEMKQILEEENAKKDQIIQRLEEHCNKMEKQLSKREEQIKNANKNIENMNKQIQDLQKMVAQKEAKLTEMTKQYLATKEIINTITKVAASQMP</sequence>
<proteinExistence type="predicted"/>
<dbReference type="Proteomes" id="UP000410492">
    <property type="component" value="Unassembled WGS sequence"/>
</dbReference>
<dbReference type="InterPro" id="IPR042510">
    <property type="entry name" value="CIP2A"/>
</dbReference>
<feature type="coiled-coil region" evidence="1">
    <location>
        <begin position="655"/>
        <end position="805"/>
    </location>
</feature>
<evidence type="ECO:0000313" key="4">
    <source>
        <dbReference type="Proteomes" id="UP000410492"/>
    </source>
</evidence>
<dbReference type="PANTHER" id="PTHR23161">
    <property type="entry name" value="PROTEIN CIP2A"/>
    <property type="match status" value="1"/>
</dbReference>
<dbReference type="Gene3D" id="1.20.58.60">
    <property type="match status" value="1"/>
</dbReference>
<dbReference type="OrthoDB" id="73401at2759"/>
<keyword evidence="4" id="KW-1185">Reference proteome</keyword>
<dbReference type="AlphaFoldDB" id="A0A653BP38"/>
<evidence type="ECO:0000313" key="3">
    <source>
        <dbReference type="EMBL" id="VEN37140.1"/>
    </source>
</evidence>
<dbReference type="InterPro" id="IPR016024">
    <property type="entry name" value="ARM-type_fold"/>
</dbReference>
<dbReference type="PANTHER" id="PTHR23161:SF2">
    <property type="entry name" value="PROTEIN CIP2A"/>
    <property type="match status" value="1"/>
</dbReference>
<evidence type="ECO:0000256" key="2">
    <source>
        <dbReference type="SAM" id="MobiDB-lite"/>
    </source>
</evidence>
<organism evidence="3 4">
    <name type="scientific">Callosobruchus maculatus</name>
    <name type="common">Southern cowpea weevil</name>
    <name type="synonym">Pulse bruchid</name>
    <dbReference type="NCBI Taxonomy" id="64391"/>
    <lineage>
        <taxon>Eukaryota</taxon>
        <taxon>Metazoa</taxon>
        <taxon>Ecdysozoa</taxon>
        <taxon>Arthropoda</taxon>
        <taxon>Hexapoda</taxon>
        <taxon>Insecta</taxon>
        <taxon>Pterygota</taxon>
        <taxon>Neoptera</taxon>
        <taxon>Endopterygota</taxon>
        <taxon>Coleoptera</taxon>
        <taxon>Polyphaga</taxon>
        <taxon>Cucujiformia</taxon>
        <taxon>Chrysomeloidea</taxon>
        <taxon>Chrysomelidae</taxon>
        <taxon>Bruchinae</taxon>
        <taxon>Bruchini</taxon>
        <taxon>Callosobruchus</taxon>
    </lineage>
</organism>
<evidence type="ECO:0008006" key="5">
    <source>
        <dbReference type="Google" id="ProtNLM"/>
    </source>
</evidence>
<name>A0A653BP38_CALMS</name>
<dbReference type="SUPFAM" id="SSF48371">
    <property type="entry name" value="ARM repeat"/>
    <property type="match status" value="1"/>
</dbReference>
<evidence type="ECO:0000256" key="1">
    <source>
        <dbReference type="SAM" id="Coils"/>
    </source>
</evidence>